<dbReference type="EMBL" id="CAJPEV010015832">
    <property type="protein sequence ID" value="CAG0907229.1"/>
    <property type="molecule type" value="Genomic_DNA"/>
</dbReference>
<feature type="region of interest" description="Disordered" evidence="1">
    <location>
        <begin position="25"/>
        <end position="68"/>
    </location>
</feature>
<dbReference type="AlphaFoldDB" id="A0A7R9AIY1"/>
<gene>
    <name evidence="2" type="ORF">DSTB1V02_LOCUS14768</name>
</gene>
<dbReference type="EMBL" id="LR915350">
    <property type="protein sequence ID" value="CAD7255022.1"/>
    <property type="molecule type" value="Genomic_DNA"/>
</dbReference>
<protein>
    <submittedName>
        <fullName evidence="2">Uncharacterized protein</fullName>
    </submittedName>
</protein>
<name>A0A7R9AIY1_9CRUS</name>
<evidence type="ECO:0000256" key="1">
    <source>
        <dbReference type="SAM" id="MobiDB-lite"/>
    </source>
</evidence>
<reference evidence="2" key="1">
    <citation type="submission" date="2020-11" db="EMBL/GenBank/DDBJ databases">
        <authorList>
            <person name="Tran Van P."/>
        </authorList>
    </citation>
    <scope>NUCLEOTIDE SEQUENCE</scope>
</reference>
<evidence type="ECO:0000313" key="2">
    <source>
        <dbReference type="EMBL" id="CAD7255022.1"/>
    </source>
</evidence>
<sequence>MDSNSGGDARKRRQERLEQIAEELRGISERWEEIGNGNGNGNSSGENRNPTPNANPGEKEEPSASGLLQAQQQKLLQEQAHLLRLQQK</sequence>
<accession>A0A7R9AIY1</accession>
<dbReference type="Proteomes" id="UP000677054">
    <property type="component" value="Unassembled WGS sequence"/>
</dbReference>
<organism evidence="2">
    <name type="scientific">Darwinula stevensoni</name>
    <dbReference type="NCBI Taxonomy" id="69355"/>
    <lineage>
        <taxon>Eukaryota</taxon>
        <taxon>Metazoa</taxon>
        <taxon>Ecdysozoa</taxon>
        <taxon>Arthropoda</taxon>
        <taxon>Crustacea</taxon>
        <taxon>Oligostraca</taxon>
        <taxon>Ostracoda</taxon>
        <taxon>Podocopa</taxon>
        <taxon>Podocopida</taxon>
        <taxon>Darwinulocopina</taxon>
        <taxon>Darwinuloidea</taxon>
        <taxon>Darwinulidae</taxon>
        <taxon>Darwinula</taxon>
    </lineage>
</organism>
<evidence type="ECO:0000313" key="3">
    <source>
        <dbReference type="Proteomes" id="UP000677054"/>
    </source>
</evidence>
<keyword evidence="3" id="KW-1185">Reference proteome</keyword>
<proteinExistence type="predicted"/>